<dbReference type="Proteomes" id="UP000031397">
    <property type="component" value="Unassembled WGS sequence"/>
</dbReference>
<dbReference type="GO" id="GO:0008934">
    <property type="term" value="F:inositol monophosphate 1-phosphatase activity"/>
    <property type="evidence" value="ECO:0007669"/>
    <property type="project" value="TreeGrafter"/>
</dbReference>
<evidence type="ECO:0000256" key="3">
    <source>
        <dbReference type="ARBA" id="ARBA00022842"/>
    </source>
</evidence>
<dbReference type="PRINTS" id="PR00377">
    <property type="entry name" value="IMPHPHTASES"/>
</dbReference>
<evidence type="ECO:0000313" key="5">
    <source>
        <dbReference type="EMBL" id="KID41278.1"/>
    </source>
</evidence>
<dbReference type="EMBL" id="JOJZ01000021">
    <property type="protein sequence ID" value="KID41278.1"/>
    <property type="molecule type" value="Genomic_DNA"/>
</dbReference>
<feature type="binding site" evidence="4">
    <location>
        <position position="65"/>
    </location>
    <ligand>
        <name>Mg(2+)</name>
        <dbReference type="ChEBI" id="CHEBI:18420"/>
        <label>1</label>
        <note>catalytic</note>
    </ligand>
</feature>
<evidence type="ECO:0000256" key="4">
    <source>
        <dbReference type="PIRSR" id="PIRSR600760-2"/>
    </source>
</evidence>
<dbReference type="CDD" id="cd01637">
    <property type="entry name" value="IMPase_like"/>
    <property type="match status" value="1"/>
</dbReference>
<dbReference type="PATRIC" id="fig|1614.7.peg.1067"/>
<dbReference type="PROSITE" id="PS00629">
    <property type="entry name" value="IMP_1"/>
    <property type="match status" value="1"/>
</dbReference>
<dbReference type="InterPro" id="IPR000760">
    <property type="entry name" value="Inositol_monophosphatase-like"/>
</dbReference>
<name>A0A0C1Q068_9LACO</name>
<dbReference type="SUPFAM" id="SSF56655">
    <property type="entry name" value="Carbohydrate phosphatase"/>
    <property type="match status" value="1"/>
</dbReference>
<dbReference type="InterPro" id="IPR020583">
    <property type="entry name" value="Inositol_monoP_metal-BS"/>
</dbReference>
<dbReference type="PANTHER" id="PTHR20854:SF4">
    <property type="entry name" value="INOSITOL-1-MONOPHOSPHATASE-RELATED"/>
    <property type="match status" value="1"/>
</dbReference>
<gene>
    <name evidence="5" type="ORF">LfDm3_1123</name>
</gene>
<feature type="binding site" evidence="4">
    <location>
        <position position="68"/>
    </location>
    <ligand>
        <name>Mg(2+)</name>
        <dbReference type="ChEBI" id="CHEBI:18420"/>
        <label>1</label>
        <note>catalytic</note>
    </ligand>
</feature>
<sequence length="236" mass="25863">MERLNGHLDVNEKTGRKDLVTNIDKDNEKFFVKQLRALEPGSKVLGEEGLGDKIDSLDGQVWIVDPIDGTMNFVKQRDHFAMMIAYYVDGVPTLGFIYDVINDKLYHGGPDIGIYVNSESMNPPANNSLEDGLIGMSGPLIIRDVHHMQEIAEASSGYRIYGSAGIEIATAISGKTIGYISHLRPWDIAAGRVLAETLGMTVSTIDGKPIDMLSSNTVLLATKKAQKDILKISTKR</sequence>
<evidence type="ECO:0000256" key="1">
    <source>
        <dbReference type="ARBA" id="ARBA00022723"/>
    </source>
</evidence>
<comment type="caution">
    <text evidence="5">The sequence shown here is derived from an EMBL/GenBank/DDBJ whole genome shotgun (WGS) entry which is preliminary data.</text>
</comment>
<feature type="binding site" evidence="4">
    <location>
        <position position="67"/>
    </location>
    <ligand>
        <name>Mg(2+)</name>
        <dbReference type="ChEBI" id="CHEBI:18420"/>
        <label>1</label>
        <note>catalytic</note>
    </ligand>
</feature>
<evidence type="ECO:0000313" key="6">
    <source>
        <dbReference type="Proteomes" id="UP000031397"/>
    </source>
</evidence>
<accession>A0A0C1Q068</accession>
<reference evidence="5 6" key="1">
    <citation type="submission" date="2014-06" db="EMBL/GenBank/DDBJ databases">
        <title>Functional and comparative genomic analyses of the Drosophila gut microbiota identify candidate symbiosis factors.</title>
        <authorList>
            <person name="Newell P.D."/>
            <person name="Chaston J.M."/>
            <person name="Douglas A.E."/>
        </authorList>
    </citation>
    <scope>NUCLEOTIDE SEQUENCE [LARGE SCALE GENOMIC DNA]</scope>
    <source>
        <strain evidence="5 6">DmCS_002</strain>
    </source>
</reference>
<evidence type="ECO:0000256" key="2">
    <source>
        <dbReference type="ARBA" id="ARBA00022801"/>
    </source>
</evidence>
<dbReference type="Gene3D" id="3.40.190.80">
    <property type="match status" value="1"/>
</dbReference>
<protein>
    <submittedName>
        <fullName evidence="5">Inositol-1-monophosphatase</fullName>
        <ecNumber evidence="5">3.1.3.25</ecNumber>
    </submittedName>
</protein>
<dbReference type="GO" id="GO:0046872">
    <property type="term" value="F:metal ion binding"/>
    <property type="evidence" value="ECO:0007669"/>
    <property type="project" value="UniProtKB-KW"/>
</dbReference>
<dbReference type="AlphaFoldDB" id="A0A0C1Q068"/>
<keyword evidence="2 5" id="KW-0378">Hydrolase</keyword>
<dbReference type="GO" id="GO:0007165">
    <property type="term" value="P:signal transduction"/>
    <property type="evidence" value="ECO:0007669"/>
    <property type="project" value="TreeGrafter"/>
</dbReference>
<dbReference type="PANTHER" id="PTHR20854">
    <property type="entry name" value="INOSITOL MONOPHOSPHATASE"/>
    <property type="match status" value="1"/>
</dbReference>
<keyword evidence="3 4" id="KW-0460">Magnesium</keyword>
<dbReference type="Pfam" id="PF00459">
    <property type="entry name" value="Inositol_P"/>
    <property type="match status" value="1"/>
</dbReference>
<keyword evidence="1 4" id="KW-0479">Metal-binding</keyword>
<feature type="binding site" evidence="4">
    <location>
        <position position="187"/>
    </location>
    <ligand>
        <name>Mg(2+)</name>
        <dbReference type="ChEBI" id="CHEBI:18420"/>
        <label>1</label>
        <note>catalytic</note>
    </ligand>
</feature>
<dbReference type="GO" id="GO:0006020">
    <property type="term" value="P:inositol metabolic process"/>
    <property type="evidence" value="ECO:0007669"/>
    <property type="project" value="TreeGrafter"/>
</dbReference>
<keyword evidence="6" id="KW-1185">Reference proteome</keyword>
<proteinExistence type="predicted"/>
<feature type="binding site" evidence="4">
    <location>
        <position position="47"/>
    </location>
    <ligand>
        <name>Mg(2+)</name>
        <dbReference type="ChEBI" id="CHEBI:18420"/>
        <label>1</label>
        <note>catalytic</note>
    </ligand>
</feature>
<dbReference type="Gene3D" id="3.30.540.10">
    <property type="entry name" value="Fructose-1,6-Bisphosphatase, subunit A, domain 1"/>
    <property type="match status" value="1"/>
</dbReference>
<dbReference type="EC" id="3.1.3.25" evidence="5"/>
<organism evidence="5 6">
    <name type="scientific">Fructilactobacillus fructivorans</name>
    <dbReference type="NCBI Taxonomy" id="1614"/>
    <lineage>
        <taxon>Bacteria</taxon>
        <taxon>Bacillati</taxon>
        <taxon>Bacillota</taxon>
        <taxon>Bacilli</taxon>
        <taxon>Lactobacillales</taxon>
        <taxon>Lactobacillaceae</taxon>
        <taxon>Fructilactobacillus</taxon>
    </lineage>
</organism>
<comment type="cofactor">
    <cofactor evidence="4">
        <name>Mg(2+)</name>
        <dbReference type="ChEBI" id="CHEBI:18420"/>
    </cofactor>
</comment>